<dbReference type="OrthoDB" id="2758159at2759"/>
<proteinExistence type="predicted"/>
<accession>A0A9P3LJ67</accession>
<evidence type="ECO:0000313" key="2">
    <source>
        <dbReference type="EMBL" id="GJE96958.1"/>
    </source>
</evidence>
<protein>
    <submittedName>
        <fullName evidence="2">Uncharacterized protein</fullName>
    </submittedName>
</protein>
<dbReference type="Proteomes" id="UP000703269">
    <property type="component" value="Unassembled WGS sequence"/>
</dbReference>
<dbReference type="EMBL" id="BPQB01000066">
    <property type="protein sequence ID" value="GJE96958.1"/>
    <property type="molecule type" value="Genomic_DNA"/>
</dbReference>
<feature type="compositionally biased region" description="Basic and acidic residues" evidence="1">
    <location>
        <begin position="354"/>
        <end position="363"/>
    </location>
</feature>
<organism evidence="2 3">
    <name type="scientific">Phanerochaete sordida</name>
    <dbReference type="NCBI Taxonomy" id="48140"/>
    <lineage>
        <taxon>Eukaryota</taxon>
        <taxon>Fungi</taxon>
        <taxon>Dikarya</taxon>
        <taxon>Basidiomycota</taxon>
        <taxon>Agaricomycotina</taxon>
        <taxon>Agaricomycetes</taxon>
        <taxon>Polyporales</taxon>
        <taxon>Phanerochaetaceae</taxon>
        <taxon>Phanerochaete</taxon>
    </lineage>
</organism>
<gene>
    <name evidence="2" type="ORF">PsYK624_131680</name>
</gene>
<reference evidence="2 3" key="1">
    <citation type="submission" date="2021-08" db="EMBL/GenBank/DDBJ databases">
        <title>Draft Genome Sequence of Phanerochaete sordida strain YK-624.</title>
        <authorList>
            <person name="Mori T."/>
            <person name="Dohra H."/>
            <person name="Suzuki T."/>
            <person name="Kawagishi H."/>
            <person name="Hirai H."/>
        </authorList>
    </citation>
    <scope>NUCLEOTIDE SEQUENCE [LARGE SCALE GENOMIC DNA]</scope>
    <source>
        <strain evidence="2 3">YK-624</strain>
    </source>
</reference>
<evidence type="ECO:0000313" key="3">
    <source>
        <dbReference type="Proteomes" id="UP000703269"/>
    </source>
</evidence>
<dbReference type="AlphaFoldDB" id="A0A9P3LJ67"/>
<sequence length="590" mass="66818">MQPHDPLKGSESNAAFAHYEARIRTLTHLLDKYPCRIPISNLDPEDLEENEELRFYYYLATLLTTGSLDQNCAVTAVLLPGLVRCIIVHTGRARQDNVHAQAPHTPAQVHRVQERAIDIQTLGSLPSDSATIDFETHAADLLHALRTFHDTLHDESQPSPYWHFLRFIVRRCHSKIAERMQNGERIWKRHPMAVLSDWHPNGAHFEREEFSIHHQILEATISLYGLTPASEQGDRKTFYVDSDNVGQWAQITCALYGMLEKRLFTPYFEGTEIKVMPRGTMDVDSIHVVADYLDTFSVLLDLPPIQAILTHKSYTEMLEPARTVDASAAAHEQPVPNPKPTPKHAGPDGGVPSDEARRREVETEGEHVYRYLRAIVSWVSAILAVAQHDVFRNHVPVEVYHVHLPSETTSEFSALNSVRQDILGRYSEDTPAARRAQAFFDVQQRRRRPLTDSIHAESALLGILVDETKEALPDVRRIFEHNGHTFKDVGSIFPQGYLSIGSTHNCCFCCWSLAEYVSKKTGLQVILSGTHGIVRPWVAARGVPVEELRTLDATLLDALRERLEKSEESADDDDNVETKHRFHWLCSVIC</sequence>
<evidence type="ECO:0000256" key="1">
    <source>
        <dbReference type="SAM" id="MobiDB-lite"/>
    </source>
</evidence>
<name>A0A9P3LJ67_9APHY</name>
<keyword evidence="3" id="KW-1185">Reference proteome</keyword>
<comment type="caution">
    <text evidence="2">The sequence shown here is derived from an EMBL/GenBank/DDBJ whole genome shotgun (WGS) entry which is preliminary data.</text>
</comment>
<feature type="region of interest" description="Disordered" evidence="1">
    <location>
        <begin position="325"/>
        <end position="363"/>
    </location>
</feature>